<dbReference type="SUPFAM" id="SSF47384">
    <property type="entry name" value="Homodimeric domain of signal transducing histidine kinase"/>
    <property type="match status" value="1"/>
</dbReference>
<feature type="domain" description="Response regulatory" evidence="6">
    <location>
        <begin position="709"/>
        <end position="822"/>
    </location>
</feature>
<evidence type="ECO:0000259" key="6">
    <source>
        <dbReference type="PROSITE" id="PS50110"/>
    </source>
</evidence>
<dbReference type="InterPro" id="IPR035965">
    <property type="entry name" value="PAS-like_dom_sf"/>
</dbReference>
<comment type="catalytic activity">
    <reaction evidence="1">
        <text>ATP + protein L-histidine = ADP + protein N-phospho-L-histidine.</text>
        <dbReference type="EC" id="2.7.13.3"/>
    </reaction>
</comment>
<dbReference type="NCBIfam" id="TIGR00229">
    <property type="entry name" value="sensory_box"/>
    <property type="match status" value="1"/>
</dbReference>
<dbReference type="Pfam" id="PF00072">
    <property type="entry name" value="Response_reg"/>
    <property type="match status" value="1"/>
</dbReference>
<sequence length="828" mass="90702">MNTIPKLRRKMHKSNRTLLEEFPWHITCLGRMGDWPVEMRAVIDAIMATDYPICTGWGEETIQIYNDAYNDIFGAKHPDSFGAPLRESWPEIWPFVSESLSQVRETGEPFSLTDAMLPLIKTDAPEECYFHFSYSAIKDLTGDTLGVMAVAHETTREVVARRRNKILELTPRSPNLGGMASFSDGLRDILAANEKDCHQGALFWLSSDNGFPLETEWTIRCENDFVDAVRPAVAACLSRGGQGTFDLPAKARRDGAARQGCLIPIADKNARLVGALLMVPNSLVKIDADFFGFAELISQKVHTLLHAAEVLESDIQAARDKMTEQSAMYRFLFENIRDGAIYTATDGDPHDSEIILAVNRRASEMLGYDPEEVVGMQREAFFFPDDASVEAALAERGKEGFVTGELTFKAQDGQPMPMGITSNLFNLPGGEARSITIIRDLTAQKKQEREREDRVRMEALANLTRAIAHDFNNLLTVVLGGLDMLEERLSEDDPNLALIHNVTRAAEEAGNLTNQIITYSRPSRRKVKTIEVEGFLQEIRPLLESALGAGNTLAIRAAGASVYCRTDPSILTSGLLNLATNARQAMPKGGTLFIGLSELDVDGVYPSHDGYELPASDYLAISVSDTGMGISENVRGKIFEPFVTTKAVGEGTGLGLPIFLDGIREAGGDLRLSAETGDGAAFQVLLPRVSSAEATSNGDQISIAGNGEVILYVEDNAHVRAQTEVMLKELNFVAIVARHARDALAIARSDVQIDMVLTDVVMPGGMSGHALARELADIRPDLPVVMTSGYDPEVDTKPANTHAFLPKPYSRDELGDVMVRNLGREREE</sequence>
<dbReference type="Proteomes" id="UP000467322">
    <property type="component" value="Unassembled WGS sequence"/>
</dbReference>
<evidence type="ECO:0000313" key="8">
    <source>
        <dbReference type="EMBL" id="MZR12200.1"/>
    </source>
</evidence>
<dbReference type="InterPro" id="IPR036097">
    <property type="entry name" value="HisK_dim/P_sf"/>
</dbReference>
<comment type="caution">
    <text evidence="8">The sequence shown here is derived from an EMBL/GenBank/DDBJ whole genome shotgun (WGS) entry which is preliminary data.</text>
</comment>
<dbReference type="PRINTS" id="PR00344">
    <property type="entry name" value="BCTRLSENSOR"/>
</dbReference>
<dbReference type="PANTHER" id="PTHR43065">
    <property type="entry name" value="SENSOR HISTIDINE KINASE"/>
    <property type="match status" value="1"/>
</dbReference>
<evidence type="ECO:0000256" key="3">
    <source>
        <dbReference type="ARBA" id="ARBA00022553"/>
    </source>
</evidence>
<dbReference type="SUPFAM" id="SSF52172">
    <property type="entry name" value="CheY-like"/>
    <property type="match status" value="1"/>
</dbReference>
<feature type="domain" description="PAS" evidence="7">
    <location>
        <begin position="325"/>
        <end position="386"/>
    </location>
</feature>
<dbReference type="SMART" id="SM00448">
    <property type="entry name" value="REC"/>
    <property type="match status" value="1"/>
</dbReference>
<keyword evidence="3 4" id="KW-0597">Phosphoprotein</keyword>
<feature type="domain" description="Histidine kinase" evidence="5">
    <location>
        <begin position="466"/>
        <end position="690"/>
    </location>
</feature>
<dbReference type="Gene3D" id="1.10.287.130">
    <property type="match status" value="1"/>
</dbReference>
<proteinExistence type="predicted"/>
<dbReference type="Pfam" id="PF02518">
    <property type="entry name" value="HATPase_c"/>
    <property type="match status" value="1"/>
</dbReference>
<dbReference type="SUPFAM" id="SSF55874">
    <property type="entry name" value="ATPase domain of HSP90 chaperone/DNA topoisomerase II/histidine kinase"/>
    <property type="match status" value="1"/>
</dbReference>
<dbReference type="PANTHER" id="PTHR43065:SF49">
    <property type="entry name" value="HISTIDINE KINASE"/>
    <property type="match status" value="1"/>
</dbReference>
<dbReference type="CDD" id="cd00082">
    <property type="entry name" value="HisKA"/>
    <property type="match status" value="1"/>
</dbReference>
<organism evidence="8 9">
    <name type="scientific">Maritimibacter harenae</name>
    <dbReference type="NCBI Taxonomy" id="2606218"/>
    <lineage>
        <taxon>Bacteria</taxon>
        <taxon>Pseudomonadati</taxon>
        <taxon>Pseudomonadota</taxon>
        <taxon>Alphaproteobacteria</taxon>
        <taxon>Rhodobacterales</taxon>
        <taxon>Roseobacteraceae</taxon>
        <taxon>Maritimibacter</taxon>
    </lineage>
</organism>
<dbReference type="Pfam" id="PF08448">
    <property type="entry name" value="PAS_4"/>
    <property type="match status" value="1"/>
</dbReference>
<dbReference type="InterPro" id="IPR003594">
    <property type="entry name" value="HATPase_dom"/>
</dbReference>
<evidence type="ECO:0000313" key="9">
    <source>
        <dbReference type="Proteomes" id="UP000467322"/>
    </source>
</evidence>
<evidence type="ECO:0000256" key="2">
    <source>
        <dbReference type="ARBA" id="ARBA00012438"/>
    </source>
</evidence>
<dbReference type="Gene3D" id="3.30.565.10">
    <property type="entry name" value="Histidine kinase-like ATPase, C-terminal domain"/>
    <property type="match status" value="1"/>
</dbReference>
<dbReference type="Gene3D" id="3.30.450.20">
    <property type="entry name" value="PAS domain"/>
    <property type="match status" value="2"/>
</dbReference>
<reference evidence="8 9" key="1">
    <citation type="submission" date="2019-12" db="EMBL/GenBank/DDBJ databases">
        <title>Maritimibacter sp. nov. sp. isolated from sea sand.</title>
        <authorList>
            <person name="Kim J."/>
            <person name="Jeong S.E."/>
            <person name="Jung H.S."/>
            <person name="Jeon C.O."/>
        </authorList>
    </citation>
    <scope>NUCLEOTIDE SEQUENCE [LARGE SCALE GENOMIC DNA]</scope>
    <source>
        <strain evidence="8 9">DP07</strain>
    </source>
</reference>
<dbReference type="SMART" id="SM00388">
    <property type="entry name" value="HisKA"/>
    <property type="match status" value="1"/>
</dbReference>
<dbReference type="SUPFAM" id="SSF55785">
    <property type="entry name" value="PYP-like sensor domain (PAS domain)"/>
    <property type="match status" value="2"/>
</dbReference>
<feature type="modified residue" description="4-aspartylphosphate" evidence="4">
    <location>
        <position position="759"/>
    </location>
</feature>
<evidence type="ECO:0000256" key="1">
    <source>
        <dbReference type="ARBA" id="ARBA00000085"/>
    </source>
</evidence>
<dbReference type="PROSITE" id="PS50109">
    <property type="entry name" value="HIS_KIN"/>
    <property type="match status" value="1"/>
</dbReference>
<dbReference type="CDD" id="cd00130">
    <property type="entry name" value="PAS"/>
    <property type="match status" value="1"/>
</dbReference>
<keyword evidence="9" id="KW-1185">Reference proteome</keyword>
<dbReference type="EC" id="2.7.13.3" evidence="2"/>
<dbReference type="InterPro" id="IPR011006">
    <property type="entry name" value="CheY-like_superfamily"/>
</dbReference>
<dbReference type="InterPro" id="IPR000014">
    <property type="entry name" value="PAS"/>
</dbReference>
<dbReference type="SMART" id="SM00091">
    <property type="entry name" value="PAS"/>
    <property type="match status" value="1"/>
</dbReference>
<dbReference type="InterPro" id="IPR001789">
    <property type="entry name" value="Sig_transdc_resp-reg_receiver"/>
</dbReference>
<protein>
    <recommendedName>
        <fullName evidence="2">histidine kinase</fullName>
        <ecNumber evidence="2">2.7.13.3</ecNumber>
    </recommendedName>
</protein>
<accession>A0A845LW88</accession>
<name>A0A845LW88_9RHOB</name>
<dbReference type="SMART" id="SM00387">
    <property type="entry name" value="HATPase_c"/>
    <property type="match status" value="1"/>
</dbReference>
<dbReference type="Pfam" id="PF13426">
    <property type="entry name" value="PAS_9"/>
    <property type="match status" value="1"/>
</dbReference>
<dbReference type="PROSITE" id="PS50112">
    <property type="entry name" value="PAS"/>
    <property type="match status" value="1"/>
</dbReference>
<evidence type="ECO:0000259" key="5">
    <source>
        <dbReference type="PROSITE" id="PS50109"/>
    </source>
</evidence>
<dbReference type="InterPro" id="IPR003661">
    <property type="entry name" value="HisK_dim/P_dom"/>
</dbReference>
<gene>
    <name evidence="8" type="ORF">GQE99_04120</name>
</gene>
<dbReference type="InterPro" id="IPR013656">
    <property type="entry name" value="PAS_4"/>
</dbReference>
<dbReference type="PROSITE" id="PS50110">
    <property type="entry name" value="RESPONSE_REGULATORY"/>
    <property type="match status" value="1"/>
</dbReference>
<dbReference type="AlphaFoldDB" id="A0A845LW88"/>
<dbReference type="Gene3D" id="3.40.50.2300">
    <property type="match status" value="1"/>
</dbReference>
<evidence type="ECO:0000259" key="7">
    <source>
        <dbReference type="PROSITE" id="PS50112"/>
    </source>
</evidence>
<evidence type="ECO:0000256" key="4">
    <source>
        <dbReference type="PROSITE-ProRule" id="PRU00169"/>
    </source>
</evidence>
<dbReference type="Pfam" id="PF00512">
    <property type="entry name" value="HisKA"/>
    <property type="match status" value="1"/>
</dbReference>
<dbReference type="InterPro" id="IPR036890">
    <property type="entry name" value="HATPase_C_sf"/>
</dbReference>
<dbReference type="InterPro" id="IPR005467">
    <property type="entry name" value="His_kinase_dom"/>
</dbReference>
<dbReference type="InterPro" id="IPR004358">
    <property type="entry name" value="Sig_transdc_His_kin-like_C"/>
</dbReference>
<dbReference type="GO" id="GO:0000155">
    <property type="term" value="F:phosphorelay sensor kinase activity"/>
    <property type="evidence" value="ECO:0007669"/>
    <property type="project" value="InterPro"/>
</dbReference>
<dbReference type="EMBL" id="WTUX01000009">
    <property type="protein sequence ID" value="MZR12200.1"/>
    <property type="molecule type" value="Genomic_DNA"/>
</dbReference>